<keyword evidence="2" id="KW-1185">Reference proteome</keyword>
<dbReference type="Proteomes" id="UP001469553">
    <property type="component" value="Unassembled WGS sequence"/>
</dbReference>
<evidence type="ECO:0000313" key="1">
    <source>
        <dbReference type="EMBL" id="MEQ2301793.1"/>
    </source>
</evidence>
<reference evidence="1 2" key="1">
    <citation type="submission" date="2021-06" db="EMBL/GenBank/DDBJ databases">
        <authorList>
            <person name="Palmer J.M."/>
        </authorList>
    </citation>
    <scope>NUCLEOTIDE SEQUENCE [LARGE SCALE GENOMIC DNA]</scope>
    <source>
        <strain evidence="1 2">AS_MEX2019</strain>
        <tissue evidence="1">Muscle</tissue>
    </source>
</reference>
<accession>A0ABV0Z6E5</accession>
<evidence type="ECO:0000313" key="2">
    <source>
        <dbReference type="Proteomes" id="UP001469553"/>
    </source>
</evidence>
<gene>
    <name evidence="1" type="ORF">AMECASPLE_039869</name>
</gene>
<protein>
    <submittedName>
        <fullName evidence="1">Uncharacterized protein</fullName>
    </submittedName>
</protein>
<dbReference type="EMBL" id="JAHRIP010056405">
    <property type="protein sequence ID" value="MEQ2301793.1"/>
    <property type="molecule type" value="Genomic_DNA"/>
</dbReference>
<comment type="caution">
    <text evidence="1">The sequence shown here is derived from an EMBL/GenBank/DDBJ whole genome shotgun (WGS) entry which is preliminary data.</text>
</comment>
<name>A0ABV0Z6E5_9TELE</name>
<proteinExistence type="predicted"/>
<sequence length="123" mass="14100">MWYKNTPGPDKTYEEALTKVTPTKVMVTYVYADGKSTSVAEVVLAEDTKKLCKMLTTPHISLFKDKELKWQDMRRIVQRGKDATDWFATTMNTETSASTGLTRKPLFWTVTVQEGIHLHTKQQ</sequence>
<organism evidence="1 2">
    <name type="scientific">Ameca splendens</name>
    <dbReference type="NCBI Taxonomy" id="208324"/>
    <lineage>
        <taxon>Eukaryota</taxon>
        <taxon>Metazoa</taxon>
        <taxon>Chordata</taxon>
        <taxon>Craniata</taxon>
        <taxon>Vertebrata</taxon>
        <taxon>Euteleostomi</taxon>
        <taxon>Actinopterygii</taxon>
        <taxon>Neopterygii</taxon>
        <taxon>Teleostei</taxon>
        <taxon>Neoteleostei</taxon>
        <taxon>Acanthomorphata</taxon>
        <taxon>Ovalentaria</taxon>
        <taxon>Atherinomorphae</taxon>
        <taxon>Cyprinodontiformes</taxon>
        <taxon>Goodeidae</taxon>
        <taxon>Ameca</taxon>
    </lineage>
</organism>